<dbReference type="EMBL" id="KT012247">
    <property type="protein sequence ID" value="ALG92861.1"/>
    <property type="molecule type" value="Genomic_DNA"/>
</dbReference>
<evidence type="ECO:0000313" key="20">
    <source>
        <dbReference type="EMBL" id="ALG92812.1"/>
    </source>
</evidence>
<dbReference type="EMBL" id="KT012200">
    <property type="protein sequence ID" value="ALG92814.1"/>
    <property type="molecule type" value="Genomic_DNA"/>
</dbReference>
<dbReference type="EMBL" id="KT012219">
    <property type="protein sequence ID" value="ALG92833.1"/>
    <property type="molecule type" value="Genomic_DNA"/>
</dbReference>
<evidence type="ECO:0000313" key="35">
    <source>
        <dbReference type="EMBL" id="ALG92828.1"/>
    </source>
</evidence>
<evidence type="ECO:0000256" key="12">
    <source>
        <dbReference type="RuleBase" id="RU004424"/>
    </source>
</evidence>
<dbReference type="PANTHER" id="PTHR11394:SF57">
    <property type="entry name" value="TASTE RECEPTOR TYPE 2"/>
    <property type="match status" value="1"/>
</dbReference>
<evidence type="ECO:0000313" key="27">
    <source>
        <dbReference type="EMBL" id="ALG92819.1"/>
    </source>
</evidence>
<evidence type="ECO:0000313" key="31">
    <source>
        <dbReference type="EMBL" id="ALG92823.1"/>
    </source>
</evidence>
<evidence type="ECO:0000256" key="6">
    <source>
        <dbReference type="ARBA" id="ARBA00022989"/>
    </source>
</evidence>
<dbReference type="PANTHER" id="PTHR11394">
    <property type="entry name" value="TASTE RECEPTOR TYPE 2"/>
    <property type="match status" value="1"/>
</dbReference>
<dbReference type="EMBL" id="KT012221">
    <property type="protein sequence ID" value="ALG92835.1"/>
    <property type="molecule type" value="Genomic_DNA"/>
</dbReference>
<dbReference type="EMBL" id="KT012230">
    <property type="protein sequence ID" value="ALG92844.1"/>
    <property type="molecule type" value="Genomic_DNA"/>
</dbReference>
<proteinExistence type="inferred from homology"/>
<dbReference type="EMBL" id="KT012193">
    <property type="protein sequence ID" value="ALG92807.1"/>
    <property type="molecule type" value="Genomic_DNA"/>
</dbReference>
<keyword evidence="5 12" id="KW-0812">Transmembrane</keyword>
<evidence type="ECO:0000313" key="43">
    <source>
        <dbReference type="EMBL" id="ALG92840.1"/>
    </source>
</evidence>
<dbReference type="EMBL" id="KT012243">
    <property type="protein sequence ID" value="ALG92857.1"/>
    <property type="molecule type" value="Genomic_DNA"/>
</dbReference>
<evidence type="ECO:0000313" key="59">
    <source>
        <dbReference type="EMBL" id="ALG92856.1"/>
    </source>
</evidence>
<evidence type="ECO:0000313" key="44">
    <source>
        <dbReference type="EMBL" id="ALG92841.1"/>
    </source>
</evidence>
<keyword evidence="7 12" id="KW-0297">G-protein coupled receptor</keyword>
<name>A0A0N9NX07_NANGA</name>
<evidence type="ECO:0000313" key="41">
    <source>
        <dbReference type="EMBL" id="ALG92837.1"/>
    </source>
</evidence>
<evidence type="ECO:0000256" key="13">
    <source>
        <dbReference type="SAM" id="Phobius"/>
    </source>
</evidence>
<evidence type="ECO:0000256" key="5">
    <source>
        <dbReference type="ARBA" id="ARBA00022692"/>
    </source>
</evidence>
<evidence type="ECO:0000256" key="4">
    <source>
        <dbReference type="ARBA" id="ARBA00022606"/>
    </source>
</evidence>
<dbReference type="EMBL" id="KT012231">
    <property type="protein sequence ID" value="ALG92845.1"/>
    <property type="molecule type" value="Genomic_DNA"/>
</dbReference>
<dbReference type="EMBL" id="KT012202">
    <property type="protein sequence ID" value="ALG92816.1"/>
    <property type="molecule type" value="Genomic_DNA"/>
</dbReference>
<evidence type="ECO:0000313" key="60">
    <source>
        <dbReference type="EMBL" id="ALG92857.1"/>
    </source>
</evidence>
<dbReference type="EMBL" id="KT012207">
    <property type="protein sequence ID" value="ALG92821.1"/>
    <property type="molecule type" value="Genomic_DNA"/>
</dbReference>
<reference evidence="65" key="2">
    <citation type="submission" date="2025-05" db="UniProtKB">
        <authorList>
            <consortium name="Ensembl"/>
        </authorList>
    </citation>
    <scope>IDENTIFICATION</scope>
</reference>
<keyword evidence="66" id="KW-1185">Reference proteome</keyword>
<dbReference type="EMBL" id="KT012233">
    <property type="protein sequence ID" value="ALG92847.1"/>
    <property type="molecule type" value="Genomic_DNA"/>
</dbReference>
<evidence type="ECO:0000256" key="9">
    <source>
        <dbReference type="ARBA" id="ARBA00023170"/>
    </source>
</evidence>
<dbReference type="SUPFAM" id="SSF81321">
    <property type="entry name" value="Family A G protein-coupled receptor-like"/>
    <property type="match status" value="1"/>
</dbReference>
<evidence type="ECO:0000313" key="37">
    <source>
        <dbReference type="EMBL" id="ALG92831.1"/>
    </source>
</evidence>
<dbReference type="EMBL" id="KT012204">
    <property type="protein sequence ID" value="ALG92818.1"/>
    <property type="molecule type" value="Genomic_DNA"/>
</dbReference>
<feature type="transmembrane region" description="Helical" evidence="13">
    <location>
        <begin position="79"/>
        <end position="100"/>
    </location>
</feature>
<sequence length="293" mass="33887">MIIMTAEFFIGITVNGFLIIVNCYDLVKSRKILLLQILLICTGLSRFGLQMMLMTQSFFSVFFPFAYETNIYGPKMMFLWMFFSSVGLWFATCLSVFYCLKVSNFTQHWFLWLKFRISKCIFWLLLGSLLASVGTATVCIKVGLPLIEDSYVLRNPAVNVSKVNLLKNDELLLVNLTLVLPLSVFVMCTSMLCISLYKHKYQVQNRLHEFSNARTEAHMNALKMVTTFFCFFISYFAAFMANMTFRIPHRSHRFFVVKEVMAAYPAGHSIIIILSNSKLKDSFRTMICLMKKQ</sequence>
<dbReference type="EMBL" id="KT012240">
    <property type="protein sequence ID" value="ALG92854.1"/>
    <property type="molecule type" value="Genomic_DNA"/>
</dbReference>
<evidence type="ECO:0000313" key="66">
    <source>
        <dbReference type="Proteomes" id="UP000694381"/>
    </source>
</evidence>
<dbReference type="Ensembl" id="ENSNGAT00000023572.1">
    <property type="protein sequence ID" value="ENSNGAP00000017933.1"/>
    <property type="gene ID" value="ENSNGAG00000018212.1"/>
</dbReference>
<evidence type="ECO:0000313" key="45">
    <source>
        <dbReference type="EMBL" id="ALG92842.1"/>
    </source>
</evidence>
<dbReference type="EMBL" id="KT012241">
    <property type="protein sequence ID" value="ALG92855.1"/>
    <property type="molecule type" value="Genomic_DNA"/>
</dbReference>
<evidence type="ECO:0000313" key="34">
    <source>
        <dbReference type="EMBL" id="ALG92827.1"/>
    </source>
</evidence>
<evidence type="ECO:0000313" key="30">
    <source>
        <dbReference type="EMBL" id="ALG92822.1"/>
    </source>
</evidence>
<accession>A0A0N9NX07</accession>
<dbReference type="Pfam" id="PF05296">
    <property type="entry name" value="TAS2R"/>
    <property type="match status" value="1"/>
</dbReference>
<dbReference type="EMBL" id="KT012195">
    <property type="protein sequence ID" value="ALG92809.1"/>
    <property type="molecule type" value="Genomic_DNA"/>
</dbReference>
<protein>
    <recommendedName>
        <fullName evidence="12">Taste receptor type 2</fullName>
    </recommendedName>
</protein>
<dbReference type="EMBL" id="KT012236">
    <property type="protein sequence ID" value="ALG92850.1"/>
    <property type="molecule type" value="Genomic_DNA"/>
</dbReference>
<evidence type="ECO:0000313" key="62">
    <source>
        <dbReference type="EMBL" id="ALG92859.1"/>
    </source>
</evidence>
<evidence type="ECO:0000313" key="49">
    <source>
        <dbReference type="EMBL" id="ALG92846.1"/>
    </source>
</evidence>
<feature type="transmembrane region" description="Helical" evidence="13">
    <location>
        <begin position="6"/>
        <end position="27"/>
    </location>
</feature>
<evidence type="ECO:0000256" key="7">
    <source>
        <dbReference type="ARBA" id="ARBA00023040"/>
    </source>
</evidence>
<dbReference type="EMBL" id="KT012223">
    <property type="protein sequence ID" value="ALG92837.1"/>
    <property type="molecule type" value="Genomic_DNA"/>
</dbReference>
<evidence type="ECO:0000256" key="11">
    <source>
        <dbReference type="RuleBase" id="RU004423"/>
    </source>
</evidence>
<keyword evidence="10 12" id="KW-0807">Transducer</keyword>
<dbReference type="EMBL" id="KT012208">
    <property type="protein sequence ID" value="ALG92822.1"/>
    <property type="molecule type" value="Genomic_DNA"/>
</dbReference>
<evidence type="ECO:0000313" key="23">
    <source>
        <dbReference type="EMBL" id="ALG92815.1"/>
    </source>
</evidence>
<dbReference type="EMBL" id="KT012244">
    <property type="protein sequence ID" value="ALG92858.1"/>
    <property type="molecule type" value="Genomic_DNA"/>
</dbReference>
<evidence type="ECO:0000313" key="65">
    <source>
        <dbReference type="Ensembl" id="ENSNGAP00000017933.1"/>
    </source>
</evidence>
<dbReference type="EMBL" id="KT012192">
    <property type="protein sequence ID" value="ALG92806.1"/>
    <property type="molecule type" value="Genomic_DNA"/>
</dbReference>
<evidence type="ECO:0000313" key="55">
    <source>
        <dbReference type="EMBL" id="ALG92852.1"/>
    </source>
</evidence>
<evidence type="ECO:0000313" key="36">
    <source>
        <dbReference type="EMBL" id="ALG92829.1"/>
    </source>
</evidence>
<dbReference type="EMBL" id="KT012227">
    <property type="protein sequence ID" value="ALG92841.1"/>
    <property type="molecule type" value="Genomic_DNA"/>
</dbReference>
<evidence type="ECO:0000313" key="64">
    <source>
        <dbReference type="EMBL" id="ALG92861.1"/>
    </source>
</evidence>
<evidence type="ECO:0000313" key="63">
    <source>
        <dbReference type="EMBL" id="ALG92860.1"/>
    </source>
</evidence>
<evidence type="ECO:0000313" key="42">
    <source>
        <dbReference type="EMBL" id="ALG92839.1"/>
    </source>
</evidence>
<dbReference type="EMBL" id="KT012245">
    <property type="protein sequence ID" value="ALG92859.1"/>
    <property type="molecule type" value="Genomic_DNA"/>
</dbReference>
<dbReference type="EMBL" id="KT012211">
    <property type="protein sequence ID" value="ALG92825.1"/>
    <property type="molecule type" value="Genomic_DNA"/>
</dbReference>
<dbReference type="EMBL" id="KT012246">
    <property type="protein sequence ID" value="ALG92860.1"/>
    <property type="molecule type" value="Genomic_DNA"/>
</dbReference>
<dbReference type="EMBL" id="KT012214">
    <property type="protein sequence ID" value="ALG92828.1"/>
    <property type="molecule type" value="Genomic_DNA"/>
</dbReference>
<evidence type="ECO:0000313" key="50">
    <source>
        <dbReference type="EMBL" id="ALG92847.1"/>
    </source>
</evidence>
<dbReference type="EMBL" id="KT012234">
    <property type="protein sequence ID" value="ALG92848.1"/>
    <property type="molecule type" value="Genomic_DNA"/>
</dbReference>
<dbReference type="GO" id="GO:0016020">
    <property type="term" value="C:membrane"/>
    <property type="evidence" value="ECO:0007669"/>
    <property type="project" value="UniProtKB-SubCell"/>
</dbReference>
<dbReference type="EMBL" id="KT012239">
    <property type="protein sequence ID" value="ALG92853.1"/>
    <property type="molecule type" value="Genomic_DNA"/>
</dbReference>
<keyword evidence="3 12" id="KW-0919">Taste</keyword>
<evidence type="ECO:0000313" key="21">
    <source>
        <dbReference type="EMBL" id="ALG92813.1"/>
    </source>
</evidence>
<dbReference type="AlphaFoldDB" id="A0A0N9NX07"/>
<feature type="transmembrane region" description="Helical" evidence="13">
    <location>
        <begin position="172"/>
        <end position="197"/>
    </location>
</feature>
<dbReference type="InterPro" id="IPR007960">
    <property type="entry name" value="TAS2R"/>
</dbReference>
<dbReference type="EMBL" id="KT012213">
    <property type="protein sequence ID" value="ALG92827.1"/>
    <property type="molecule type" value="Genomic_DNA"/>
</dbReference>
<evidence type="ECO:0000313" key="18">
    <source>
        <dbReference type="EMBL" id="ALG92810.1"/>
    </source>
</evidence>
<dbReference type="EMBL" id="KT012199">
    <property type="protein sequence ID" value="ALG92813.1"/>
    <property type="molecule type" value="Genomic_DNA"/>
</dbReference>
<keyword evidence="6 13" id="KW-1133">Transmembrane helix</keyword>
<dbReference type="Gene3D" id="1.20.1070.10">
    <property type="entry name" value="Rhodopsin 7-helix transmembrane proteins"/>
    <property type="match status" value="1"/>
</dbReference>
<evidence type="ECO:0000313" key="48">
    <source>
        <dbReference type="EMBL" id="ALG92845.1"/>
    </source>
</evidence>
<evidence type="ECO:0000313" key="39">
    <source>
        <dbReference type="EMBL" id="ALG92835.1"/>
    </source>
</evidence>
<evidence type="ECO:0000313" key="54">
    <source>
        <dbReference type="EMBL" id="ALG92851.1"/>
    </source>
</evidence>
<dbReference type="EMBL" id="KT012226">
    <property type="protein sequence ID" value="ALG92840.1"/>
    <property type="molecule type" value="Genomic_DNA"/>
</dbReference>
<evidence type="ECO:0000313" key="38">
    <source>
        <dbReference type="EMBL" id="ALG92833.1"/>
    </source>
</evidence>
<evidence type="ECO:0000313" key="33">
    <source>
        <dbReference type="EMBL" id="ALG92826.1"/>
    </source>
</evidence>
<evidence type="ECO:0000313" key="24">
    <source>
        <dbReference type="EMBL" id="ALG92816.1"/>
    </source>
</evidence>
<dbReference type="EMBL" id="KT012203">
    <property type="protein sequence ID" value="ALG92817.1"/>
    <property type="molecule type" value="Genomic_DNA"/>
</dbReference>
<keyword evidence="9 12" id="KW-0675">Receptor</keyword>
<evidence type="ECO:0000313" key="16">
    <source>
        <dbReference type="EMBL" id="ALG92807.1"/>
    </source>
</evidence>
<dbReference type="EMBL" id="KT012235">
    <property type="protein sequence ID" value="ALG92849.1"/>
    <property type="molecule type" value="Genomic_DNA"/>
</dbReference>
<evidence type="ECO:0000313" key="52">
    <source>
        <dbReference type="EMBL" id="ALG92849.1"/>
    </source>
</evidence>
<evidence type="ECO:0000256" key="8">
    <source>
        <dbReference type="ARBA" id="ARBA00023136"/>
    </source>
</evidence>
<dbReference type="GO" id="GO:0004930">
    <property type="term" value="F:G protein-coupled receptor activity"/>
    <property type="evidence" value="ECO:0007669"/>
    <property type="project" value="UniProtKB-KW"/>
</dbReference>
<dbReference type="EMBL" id="KT012222">
    <property type="protein sequence ID" value="ALG92836.1"/>
    <property type="molecule type" value="Genomic_DNA"/>
</dbReference>
<evidence type="ECO:0000313" key="46">
    <source>
        <dbReference type="EMBL" id="ALG92843.1"/>
    </source>
</evidence>
<evidence type="ECO:0000313" key="25">
    <source>
        <dbReference type="EMBL" id="ALG92817.1"/>
    </source>
</evidence>
<dbReference type="EMBL" id="KT012196">
    <property type="protein sequence ID" value="ALG92810.1"/>
    <property type="molecule type" value="Genomic_DNA"/>
</dbReference>
<feature type="transmembrane region" description="Helical" evidence="13">
    <location>
        <begin position="261"/>
        <end position="277"/>
    </location>
</feature>
<evidence type="ECO:0000313" key="28">
    <source>
        <dbReference type="EMBL" id="ALG92820.1"/>
    </source>
</evidence>
<dbReference type="EMBL" id="KT012217">
    <property type="protein sequence ID" value="ALG92831.1"/>
    <property type="molecule type" value="Genomic_DNA"/>
</dbReference>
<evidence type="ECO:0000313" key="47">
    <source>
        <dbReference type="EMBL" id="ALG92844.1"/>
    </source>
</evidence>
<evidence type="ECO:0000313" key="14">
    <source>
        <dbReference type="EMBL" id="ALG92805.1"/>
    </source>
</evidence>
<dbReference type="EMBL" id="KT012229">
    <property type="protein sequence ID" value="ALG92843.1"/>
    <property type="molecule type" value="Genomic_DNA"/>
</dbReference>
<dbReference type="EMBL" id="KT012198">
    <property type="protein sequence ID" value="ALG92812.1"/>
    <property type="molecule type" value="Genomic_DNA"/>
</dbReference>
<evidence type="ECO:0000313" key="53">
    <source>
        <dbReference type="EMBL" id="ALG92850.1"/>
    </source>
</evidence>
<dbReference type="EMBL" id="KT012242">
    <property type="protein sequence ID" value="ALG92856.1"/>
    <property type="molecule type" value="Genomic_DNA"/>
</dbReference>
<evidence type="ECO:0000313" key="19">
    <source>
        <dbReference type="EMBL" id="ALG92811.1"/>
    </source>
</evidence>
<feature type="transmembrane region" description="Helical" evidence="13">
    <location>
        <begin position="121"/>
        <end position="144"/>
    </location>
</feature>
<keyword evidence="8 12" id="KW-0472">Membrane</keyword>
<evidence type="ECO:0000313" key="56">
    <source>
        <dbReference type="EMBL" id="ALG92853.1"/>
    </source>
</evidence>
<dbReference type="EMBL" id="KT012215">
    <property type="protein sequence ID" value="ALG92829.1"/>
    <property type="molecule type" value="Genomic_DNA"/>
</dbReference>
<evidence type="ECO:0000313" key="57">
    <source>
        <dbReference type="EMBL" id="ALG92854.1"/>
    </source>
</evidence>
<dbReference type="EMBL" id="KT012209">
    <property type="protein sequence ID" value="ALG92823.1"/>
    <property type="molecule type" value="Genomic_DNA"/>
</dbReference>
<evidence type="ECO:0000256" key="1">
    <source>
        <dbReference type="ARBA" id="ARBA00004141"/>
    </source>
</evidence>
<evidence type="ECO:0000313" key="51">
    <source>
        <dbReference type="EMBL" id="ALG92848.1"/>
    </source>
</evidence>
<dbReference type="EMBL" id="KT012197">
    <property type="protein sequence ID" value="ALG92811.1"/>
    <property type="molecule type" value="Genomic_DNA"/>
</dbReference>
<dbReference type="EMBL" id="KT012201">
    <property type="protein sequence ID" value="ALG92815.1"/>
    <property type="molecule type" value="Genomic_DNA"/>
</dbReference>
<organism evidence="21">
    <name type="scientific">Nannospalax galili</name>
    <name type="common">Northern Israeli blind subterranean mole rat</name>
    <name type="synonym">Spalax galili</name>
    <dbReference type="NCBI Taxonomy" id="1026970"/>
    <lineage>
        <taxon>Eukaryota</taxon>
        <taxon>Metazoa</taxon>
        <taxon>Chordata</taxon>
        <taxon>Craniata</taxon>
        <taxon>Vertebrata</taxon>
        <taxon>Euteleostomi</taxon>
        <taxon>Mammalia</taxon>
        <taxon>Eutheria</taxon>
        <taxon>Euarchontoglires</taxon>
        <taxon>Glires</taxon>
        <taxon>Rodentia</taxon>
        <taxon>Myomorpha</taxon>
        <taxon>Muroidea</taxon>
        <taxon>Spalacidae</taxon>
        <taxon>Spalacinae</taxon>
        <taxon>Nannospalax</taxon>
    </lineage>
</organism>
<evidence type="ECO:0000256" key="2">
    <source>
        <dbReference type="ARBA" id="ARBA00007376"/>
    </source>
</evidence>
<evidence type="ECO:0000313" key="26">
    <source>
        <dbReference type="EMBL" id="ALG92818.1"/>
    </source>
</evidence>
<gene>
    <name evidence="21" type="primary">Tas2r18</name>
    <name evidence="65" type="synonym">LOC103751169</name>
</gene>
<evidence type="ECO:0000313" key="40">
    <source>
        <dbReference type="EMBL" id="ALG92836.1"/>
    </source>
</evidence>
<dbReference type="EMBL" id="KT012205">
    <property type="protein sequence ID" value="ALG92819.1"/>
    <property type="molecule type" value="Genomic_DNA"/>
</dbReference>
<evidence type="ECO:0000256" key="10">
    <source>
        <dbReference type="ARBA" id="ARBA00023224"/>
    </source>
</evidence>
<dbReference type="EMBL" id="KT012238">
    <property type="protein sequence ID" value="ALG92852.1"/>
    <property type="molecule type" value="Genomic_DNA"/>
</dbReference>
<dbReference type="FunFam" id="1.20.1070.10:FF:000055">
    <property type="entry name" value="Taste receptor type 2"/>
    <property type="match status" value="1"/>
</dbReference>
<dbReference type="EMBL" id="KT012191">
    <property type="protein sequence ID" value="ALG92805.1"/>
    <property type="molecule type" value="Genomic_DNA"/>
</dbReference>
<dbReference type="EMBL" id="KT012237">
    <property type="protein sequence ID" value="ALG92851.1"/>
    <property type="molecule type" value="Genomic_DNA"/>
</dbReference>
<feature type="transmembrane region" description="Helical" evidence="13">
    <location>
        <begin position="221"/>
        <end position="241"/>
    </location>
</feature>
<dbReference type="EMBL" id="KT012212">
    <property type="protein sequence ID" value="ALG92826.1"/>
    <property type="molecule type" value="Genomic_DNA"/>
</dbReference>
<dbReference type="GeneTree" id="ENSGT01150000286961"/>
<dbReference type="GO" id="GO:0033038">
    <property type="term" value="F:bitter taste receptor activity"/>
    <property type="evidence" value="ECO:0007669"/>
    <property type="project" value="InterPro"/>
</dbReference>
<evidence type="ECO:0000256" key="3">
    <source>
        <dbReference type="ARBA" id="ARBA00022480"/>
    </source>
</evidence>
<dbReference type="Proteomes" id="UP000694381">
    <property type="component" value="Unassembled WGS sequence"/>
</dbReference>
<comment type="subcellular location">
    <subcellularLocation>
        <location evidence="1 12">Membrane</location>
        <topology evidence="1 12">Multi-pass membrane protein</topology>
    </subcellularLocation>
</comment>
<comment type="similarity">
    <text evidence="2 11">Belongs to the G-protein coupled receptor T2R family.</text>
</comment>
<dbReference type="EMBL" id="KT012206">
    <property type="protein sequence ID" value="ALG92820.1"/>
    <property type="molecule type" value="Genomic_DNA"/>
</dbReference>
<dbReference type="EMBL" id="KT012232">
    <property type="protein sequence ID" value="ALG92846.1"/>
    <property type="molecule type" value="Genomic_DNA"/>
</dbReference>
<evidence type="ECO:0000313" key="22">
    <source>
        <dbReference type="EMBL" id="ALG92814.1"/>
    </source>
</evidence>
<evidence type="ECO:0000313" key="29">
    <source>
        <dbReference type="EMBL" id="ALG92821.1"/>
    </source>
</evidence>
<reference evidence="21" key="1">
    <citation type="journal article" date="2015" name="Proc. Natl. Acad. Sci. U.S.A.">
        <title>Sympatric speciation revealed by genome-wide divergence in the blind mole rat Spalax.</title>
        <authorList>
            <person name="Li K."/>
            <person name="Hong W."/>
            <person name="Jiao H."/>
            <person name="Wang G.D."/>
            <person name="Rodriguez K.A."/>
            <person name="Buffenstein R."/>
            <person name="Zhao Y."/>
            <person name="Nevo E."/>
            <person name="Zhao H."/>
        </authorList>
    </citation>
    <scope>NUCLEOTIDE SEQUENCE</scope>
    <source>
        <strain evidence="14">B1-1</strain>
        <strain evidence="15">B1-2</strain>
        <strain evidence="31">B10-1</strain>
        <strain evidence="32">B11-1</strain>
        <strain evidence="33">B11-2</strain>
        <strain evidence="34">B12-1</strain>
        <strain evidence="35">B12-2</strain>
        <strain evidence="36">B13-1</strain>
        <strain evidence="37">B14-1</strain>
        <strain evidence="38">B15-1</strain>
        <strain evidence="39">B16-1</strain>
        <strain evidence="40">B16-2</strain>
        <strain evidence="16">B2-1</strain>
        <strain evidence="17">B3-1</strain>
        <strain evidence="18">B3-2</strain>
        <strain evidence="19">B4-1</strain>
        <strain evidence="20">B4-2</strain>
        <strain evidence="21">B5-1</strain>
        <strain evidence="22">B5-2</strain>
        <strain evidence="23">B6-1</strain>
        <strain evidence="24">B6-2</strain>
        <strain evidence="25">B7-1</strain>
        <strain evidence="26">B7-2</strain>
        <strain evidence="27">B8-1</strain>
        <strain evidence="28">B8-2</strain>
        <strain evidence="29">B9-1</strain>
        <strain evidence="30">B9-2</strain>
        <strain evidence="41">C1-1</strain>
        <strain evidence="58">C10-1</strain>
        <strain evidence="59">C10-2</strain>
        <strain evidence="60">C11-1</strain>
        <strain evidence="61">C11-2</strain>
        <strain evidence="62">C12-1</strain>
        <strain evidence="63">C12-2</strain>
        <strain evidence="64">C13-1</strain>
        <strain evidence="42">C2-1</strain>
        <strain evidence="43">C2-2</strain>
        <strain evidence="44">C3-1</strain>
        <strain evidence="45">C3-2</strain>
        <strain evidence="46">C4-1</strain>
        <strain evidence="47">C4-2</strain>
        <strain evidence="48">C5-1</strain>
        <strain evidence="49">C5-2</strain>
        <strain evidence="50">C6-1</strain>
        <strain evidence="51">C6-2</strain>
        <strain evidence="52">C7-1</strain>
        <strain evidence="53">C7-2</strain>
        <strain evidence="54">C8-1</strain>
        <strain evidence="55">C8-2</strain>
        <strain evidence="56">C9-1</strain>
        <strain evidence="57">C9-2</strain>
        <tissue evidence="21">Muscle</tissue>
    </source>
</reference>
<evidence type="ECO:0000313" key="17">
    <source>
        <dbReference type="EMBL" id="ALG92809.1"/>
    </source>
</evidence>
<evidence type="ECO:0000313" key="32">
    <source>
        <dbReference type="EMBL" id="ALG92825.1"/>
    </source>
</evidence>
<evidence type="ECO:0000313" key="58">
    <source>
        <dbReference type="EMBL" id="ALG92855.1"/>
    </source>
</evidence>
<keyword evidence="4 12" id="KW-0716">Sensory transduction</keyword>
<dbReference type="OMA" id="KFQQPFR"/>
<dbReference type="EMBL" id="KT012225">
    <property type="protein sequence ID" value="ALG92839.1"/>
    <property type="molecule type" value="Genomic_DNA"/>
</dbReference>
<evidence type="ECO:0000313" key="15">
    <source>
        <dbReference type="EMBL" id="ALG92806.1"/>
    </source>
</evidence>
<evidence type="ECO:0000313" key="61">
    <source>
        <dbReference type="EMBL" id="ALG92858.1"/>
    </source>
</evidence>
<dbReference type="EMBL" id="KT012228">
    <property type="protein sequence ID" value="ALG92842.1"/>
    <property type="molecule type" value="Genomic_DNA"/>
</dbReference>